<sequence>MATSIEISTPSAAYAADASTETAVASKVTIARRHDLDSLRAIAMLLGIVLHAAMSFTSIPWPVGDSQQSNLYELMFAAIHGFRMPLFFLVSGFFTAMLWRKRGLGGLIRQRLKRIVLPLFLGCLTIVPAMWAVNIFVSQRPSVDAGTEYFDAIAAGDTETLREAISANKIAIDALHPASGSTMLTVATFGGQPEIVEMLLDQGADVNQRNGDGGTALHTAAFMGNAEEAKLLIDAGADVEAKDASGRSPKDNLTVDFGTTSYIATMYGESVEEDELNAGRAEIAEMLGLDNTEASAAAGLDALYGLFFLLPVYMHLWFLAFLCWLVIAFVAYASIANFVNFKRIPKWIFCSPLSLLWLVPLTMLPQYFMQPGTFGPDGSIGLLPIPSVLAYYAIFFFFGVVYWDLDDTSGKLGRWWFIGLPVALFIVFPVGLDLVMGTFGFLPEKFGGSMKPMLGNLLQALFVWLMVFGSIGMFRDLFSGESKAMRYVSDSSYWLYLAHLPLVILAQWLVKDWPIPAVLKLVGIIVVVSAFLLLTYEYLIRYTIIGTMLNGPKKRKAVSVGS</sequence>
<dbReference type="SMART" id="SM00248">
    <property type="entry name" value="ANK"/>
    <property type="match status" value="2"/>
</dbReference>
<keyword evidence="1" id="KW-0040">ANK repeat</keyword>
<proteinExistence type="predicted"/>
<dbReference type="AlphaFoldDB" id="A0A5B9P5E7"/>
<feature type="transmembrane region" description="Helical" evidence="2">
    <location>
        <begin position="312"/>
        <end position="335"/>
    </location>
</feature>
<accession>A0A5B9P5E7</accession>
<keyword evidence="2" id="KW-0812">Transmembrane</keyword>
<dbReference type="KEGG" id="mff:MFFC18_14760"/>
<dbReference type="Proteomes" id="UP000322214">
    <property type="component" value="Chromosome"/>
</dbReference>
<dbReference type="PANTHER" id="PTHR36927:SF1">
    <property type="entry name" value="MDO-LIKE PROTEIN"/>
    <property type="match status" value="1"/>
</dbReference>
<gene>
    <name evidence="4" type="primary">mdoC</name>
    <name evidence="4" type="ORF">MFFC18_14760</name>
</gene>
<dbReference type="InterPro" id="IPR002110">
    <property type="entry name" value="Ankyrin_rpt"/>
</dbReference>
<dbReference type="PROSITE" id="PS50088">
    <property type="entry name" value="ANK_REPEAT"/>
    <property type="match status" value="2"/>
</dbReference>
<dbReference type="RefSeq" id="WP_075083240.1">
    <property type="nucleotide sequence ID" value="NZ_CP042912.1"/>
</dbReference>
<dbReference type="PANTHER" id="PTHR36927">
    <property type="entry name" value="BLR4337 PROTEIN"/>
    <property type="match status" value="1"/>
</dbReference>
<feature type="transmembrane region" description="Helical" evidence="2">
    <location>
        <begin position="115"/>
        <end position="137"/>
    </location>
</feature>
<evidence type="ECO:0000313" key="4">
    <source>
        <dbReference type="EMBL" id="QEG21618.1"/>
    </source>
</evidence>
<name>A0A5B9P5E7_9BACT</name>
<feature type="domain" description="Acyltransferase 3" evidence="3">
    <location>
        <begin position="303"/>
        <end position="532"/>
    </location>
</feature>
<dbReference type="InterPro" id="IPR002656">
    <property type="entry name" value="Acyl_transf_3_dom"/>
</dbReference>
<keyword evidence="2" id="KW-0472">Membrane</keyword>
<feature type="transmembrane region" description="Helical" evidence="2">
    <location>
        <begin position="453"/>
        <end position="472"/>
    </location>
</feature>
<dbReference type="PROSITE" id="PS50297">
    <property type="entry name" value="ANK_REP_REGION"/>
    <property type="match status" value="2"/>
</dbReference>
<feature type="transmembrane region" description="Helical" evidence="2">
    <location>
        <begin position="74"/>
        <end position="94"/>
    </location>
</feature>
<dbReference type="Gene3D" id="1.25.40.20">
    <property type="entry name" value="Ankyrin repeat-containing domain"/>
    <property type="match status" value="1"/>
</dbReference>
<keyword evidence="2" id="KW-1133">Transmembrane helix</keyword>
<evidence type="ECO:0000259" key="3">
    <source>
        <dbReference type="Pfam" id="PF01757"/>
    </source>
</evidence>
<feature type="domain" description="Acyltransferase 3" evidence="3">
    <location>
        <begin position="34"/>
        <end position="134"/>
    </location>
</feature>
<evidence type="ECO:0000256" key="2">
    <source>
        <dbReference type="SAM" id="Phobius"/>
    </source>
</evidence>
<dbReference type="STRING" id="980251.GCA_001642875_00449"/>
<organism evidence="4 5">
    <name type="scientific">Mariniblastus fucicola</name>
    <dbReference type="NCBI Taxonomy" id="980251"/>
    <lineage>
        <taxon>Bacteria</taxon>
        <taxon>Pseudomonadati</taxon>
        <taxon>Planctomycetota</taxon>
        <taxon>Planctomycetia</taxon>
        <taxon>Pirellulales</taxon>
        <taxon>Pirellulaceae</taxon>
        <taxon>Mariniblastus</taxon>
    </lineage>
</organism>
<feature type="repeat" description="ANK" evidence="1">
    <location>
        <begin position="179"/>
        <end position="211"/>
    </location>
</feature>
<feature type="transmembrane region" description="Helical" evidence="2">
    <location>
        <begin position="41"/>
        <end position="62"/>
    </location>
</feature>
<dbReference type="OrthoDB" id="7375713at2"/>
<feature type="transmembrane region" description="Helical" evidence="2">
    <location>
        <begin position="347"/>
        <end position="368"/>
    </location>
</feature>
<dbReference type="EC" id="2.1.-.-" evidence="4"/>
<keyword evidence="5" id="KW-1185">Reference proteome</keyword>
<keyword evidence="4" id="KW-0808">Transferase</keyword>
<protein>
    <submittedName>
        <fullName evidence="4">Glucans biosynthesis protein C</fullName>
        <ecNumber evidence="4">2.1.-.-</ecNumber>
    </submittedName>
</protein>
<feature type="transmembrane region" description="Helical" evidence="2">
    <location>
        <begin position="493"/>
        <end position="510"/>
    </location>
</feature>
<dbReference type="InterPro" id="IPR036770">
    <property type="entry name" value="Ankyrin_rpt-contain_sf"/>
</dbReference>
<dbReference type="Pfam" id="PF12796">
    <property type="entry name" value="Ank_2"/>
    <property type="match status" value="1"/>
</dbReference>
<evidence type="ECO:0000313" key="5">
    <source>
        <dbReference type="Proteomes" id="UP000322214"/>
    </source>
</evidence>
<feature type="transmembrane region" description="Helical" evidence="2">
    <location>
        <begin position="415"/>
        <end position="441"/>
    </location>
</feature>
<dbReference type="Pfam" id="PF01757">
    <property type="entry name" value="Acyl_transf_3"/>
    <property type="match status" value="2"/>
</dbReference>
<dbReference type="SUPFAM" id="SSF48403">
    <property type="entry name" value="Ankyrin repeat"/>
    <property type="match status" value="1"/>
</dbReference>
<dbReference type="GO" id="GO:0016747">
    <property type="term" value="F:acyltransferase activity, transferring groups other than amino-acyl groups"/>
    <property type="evidence" value="ECO:0007669"/>
    <property type="project" value="InterPro"/>
</dbReference>
<evidence type="ECO:0000256" key="1">
    <source>
        <dbReference type="PROSITE-ProRule" id="PRU00023"/>
    </source>
</evidence>
<dbReference type="InterPro" id="IPR050623">
    <property type="entry name" value="Glucan_succinyl_AcylTrfase"/>
</dbReference>
<reference evidence="4 5" key="1">
    <citation type="submission" date="2019-08" db="EMBL/GenBank/DDBJ databases">
        <title>Deep-cultivation of Planctomycetes and their phenomic and genomic characterization uncovers novel biology.</title>
        <authorList>
            <person name="Wiegand S."/>
            <person name="Jogler M."/>
            <person name="Boedeker C."/>
            <person name="Pinto D."/>
            <person name="Vollmers J."/>
            <person name="Rivas-Marin E."/>
            <person name="Kohn T."/>
            <person name="Peeters S.H."/>
            <person name="Heuer A."/>
            <person name="Rast P."/>
            <person name="Oberbeckmann S."/>
            <person name="Bunk B."/>
            <person name="Jeske O."/>
            <person name="Meyerdierks A."/>
            <person name="Storesund J.E."/>
            <person name="Kallscheuer N."/>
            <person name="Luecker S."/>
            <person name="Lage O.M."/>
            <person name="Pohl T."/>
            <person name="Merkel B.J."/>
            <person name="Hornburger P."/>
            <person name="Mueller R.-W."/>
            <person name="Bruemmer F."/>
            <person name="Labrenz M."/>
            <person name="Spormann A.M."/>
            <person name="Op den Camp H."/>
            <person name="Overmann J."/>
            <person name="Amann R."/>
            <person name="Jetten M.S.M."/>
            <person name="Mascher T."/>
            <person name="Medema M.H."/>
            <person name="Devos D.P."/>
            <person name="Kaster A.-K."/>
            <person name="Ovreas L."/>
            <person name="Rohde M."/>
            <person name="Galperin M.Y."/>
            <person name="Jogler C."/>
        </authorList>
    </citation>
    <scope>NUCLEOTIDE SEQUENCE [LARGE SCALE GENOMIC DNA]</scope>
    <source>
        <strain evidence="4 5">FC18</strain>
    </source>
</reference>
<feature type="transmembrane region" description="Helical" evidence="2">
    <location>
        <begin position="380"/>
        <end position="403"/>
    </location>
</feature>
<feature type="transmembrane region" description="Helical" evidence="2">
    <location>
        <begin position="516"/>
        <end position="539"/>
    </location>
</feature>
<feature type="repeat" description="ANK" evidence="1">
    <location>
        <begin position="212"/>
        <end position="244"/>
    </location>
</feature>
<dbReference type="EMBL" id="CP042912">
    <property type="protein sequence ID" value="QEG21618.1"/>
    <property type="molecule type" value="Genomic_DNA"/>
</dbReference>